<dbReference type="Gene3D" id="3.20.20.70">
    <property type="entry name" value="Aldolase class I"/>
    <property type="match status" value="1"/>
</dbReference>
<dbReference type="PANTHER" id="PTHR35803">
    <property type="entry name" value="GLUCAN 1,4-ALPHA-GLUCOSIDASE SUSB-RELATED"/>
    <property type="match status" value="1"/>
</dbReference>
<keyword evidence="4" id="KW-0106">Calcium</keyword>
<dbReference type="Pfam" id="PF14508">
    <property type="entry name" value="GH97_N"/>
    <property type="match status" value="1"/>
</dbReference>
<evidence type="ECO:0000256" key="5">
    <source>
        <dbReference type="ARBA" id="ARBA00023295"/>
    </source>
</evidence>
<feature type="domain" description="Glycosyl-hydrolase 97 N-terminal" evidence="7">
    <location>
        <begin position="30"/>
        <end position="294"/>
    </location>
</feature>
<dbReference type="InterPro" id="IPR029486">
    <property type="entry name" value="GH97_N"/>
</dbReference>
<gene>
    <name evidence="9" type="ORF">DSM04_103469</name>
</gene>
<evidence type="ECO:0000256" key="4">
    <source>
        <dbReference type="ARBA" id="ARBA00022837"/>
    </source>
</evidence>
<dbReference type="Proteomes" id="UP000289821">
    <property type="component" value="Unassembled WGS sequence"/>
</dbReference>
<evidence type="ECO:0000256" key="2">
    <source>
        <dbReference type="ARBA" id="ARBA00011245"/>
    </source>
</evidence>
<dbReference type="SUPFAM" id="SSF51445">
    <property type="entry name" value="(Trans)glycosidases"/>
    <property type="match status" value="1"/>
</dbReference>
<keyword evidence="3 9" id="KW-0378">Hydrolase</keyword>
<dbReference type="InterPro" id="IPR017853">
    <property type="entry name" value="GH"/>
</dbReference>
<feature type="domain" description="Glycosyl-hydrolase 97 C-terminal oligomerisation" evidence="8">
    <location>
        <begin position="563"/>
        <end position="648"/>
    </location>
</feature>
<dbReference type="EMBL" id="QOVI01000003">
    <property type="protein sequence ID" value="RXG15580.1"/>
    <property type="molecule type" value="Genomic_DNA"/>
</dbReference>
<evidence type="ECO:0000256" key="1">
    <source>
        <dbReference type="ARBA" id="ARBA00001913"/>
    </source>
</evidence>
<dbReference type="Pfam" id="PF10566">
    <property type="entry name" value="Glyco_hydro_97"/>
    <property type="match status" value="1"/>
</dbReference>
<dbReference type="PANTHER" id="PTHR35803:SF2">
    <property type="entry name" value="RETAINING ALPHA-GALACTOSIDASE"/>
    <property type="match status" value="1"/>
</dbReference>
<keyword evidence="10" id="KW-1185">Reference proteome</keyword>
<dbReference type="Gene3D" id="2.60.40.1180">
    <property type="entry name" value="Golgi alpha-mannosidase II"/>
    <property type="match status" value="1"/>
</dbReference>
<feature type="domain" description="Glycosyl-hydrolase 97 catalytic" evidence="6">
    <location>
        <begin position="310"/>
        <end position="464"/>
    </location>
</feature>
<dbReference type="GO" id="GO:0030246">
    <property type="term" value="F:carbohydrate binding"/>
    <property type="evidence" value="ECO:0007669"/>
    <property type="project" value="InterPro"/>
</dbReference>
<dbReference type="InterPro" id="IPR029483">
    <property type="entry name" value="GH97_C"/>
</dbReference>
<evidence type="ECO:0000259" key="8">
    <source>
        <dbReference type="Pfam" id="PF14509"/>
    </source>
</evidence>
<dbReference type="Gene3D" id="2.70.98.10">
    <property type="match status" value="1"/>
</dbReference>
<name>A0A4Q0NXP1_9FLAO</name>
<dbReference type="OrthoDB" id="57532at2"/>
<proteinExistence type="predicted"/>
<accession>A0A4Q0NXP1</accession>
<organism evidence="9 10">
    <name type="scientific">Leeuwenhoekiella aestuarii</name>
    <dbReference type="NCBI Taxonomy" id="2249426"/>
    <lineage>
        <taxon>Bacteria</taxon>
        <taxon>Pseudomonadati</taxon>
        <taxon>Bacteroidota</taxon>
        <taxon>Flavobacteriia</taxon>
        <taxon>Flavobacteriales</taxon>
        <taxon>Flavobacteriaceae</taxon>
        <taxon>Leeuwenhoekiella</taxon>
    </lineage>
</organism>
<dbReference type="InterPro" id="IPR019563">
    <property type="entry name" value="GH97_catalytic"/>
</dbReference>
<keyword evidence="5" id="KW-0326">Glycosidase</keyword>
<comment type="subunit">
    <text evidence="2">Monomer.</text>
</comment>
<dbReference type="InterPro" id="IPR013780">
    <property type="entry name" value="Glyco_hydro_b"/>
</dbReference>
<dbReference type="InterPro" id="IPR013785">
    <property type="entry name" value="Aldolase_TIM"/>
</dbReference>
<dbReference type="InterPro" id="IPR014718">
    <property type="entry name" value="GH-type_carb-bd"/>
</dbReference>
<reference evidence="9 10" key="1">
    <citation type="submission" date="2018-07" db="EMBL/GenBank/DDBJ databases">
        <title>Leeuwenhoekiella genomics.</title>
        <authorList>
            <person name="Tahon G."/>
            <person name="Willems A."/>
        </authorList>
    </citation>
    <scope>NUCLEOTIDE SEQUENCE [LARGE SCALE GENOMIC DNA]</scope>
    <source>
        <strain evidence="9 10">R-50232</strain>
    </source>
</reference>
<evidence type="ECO:0000313" key="10">
    <source>
        <dbReference type="Proteomes" id="UP000289821"/>
    </source>
</evidence>
<evidence type="ECO:0000256" key="3">
    <source>
        <dbReference type="ARBA" id="ARBA00022801"/>
    </source>
</evidence>
<sequence>MKIISLKNIAQAFIFITVPLVWSQASVVKVTSPDEGLVVQLKLKDSKVFYSVELDGESFLEDSPLGLMTSKGDFTKGLTFENSDIKRISDSYTLTNAKVSKVTYIANELVANFTNAKKDTLTIVFSLQDNDFAFSYRLIGKDLNTKVKILSEATGFNLPDDATSFITHQALPLTGWEETKPSYEEEYTFDEKLGTPSQYGVGYTFPALFKNAEKGWILISETGVDGSYPGSRLGESNADGLFPIQFPQEGENNGIGDTYAAMAMPVQTPWRTITLGKTLKPIVETTVAFDLVTPKYEPTVDYKTGRSTWSWIVWQDDSINYEDQLKFIELSAALNFEYILIDNWWDARIGRDRMEELVAYARSKNVSVLLWYNSNGYWSNAPQTPQDLMNTAYKRQREMAWMQKIGVKGIKVDFFGGDKQITMQLYEDILNDANNYGLGVVFHGCTLPRGWERMYPNYMSSEAVLASENLIFTQDASDKHAFKSTILPFVRNAVGAMDFGPVFLNKRLTKDQTGGSLRKTTEAFELATGVLYFSPIQHFGLTPNNLVEQPEFVLDFLRTVPAVWDETLYIGGEPGDYSAIARRKDDKWYLAITNGEQKDKTLKLELPMLKNKEVTLIYDAKDRSAATKTVKIKKNGTFNIDVLGEGGALLISQ</sequence>
<dbReference type="RefSeq" id="WP_128761142.1">
    <property type="nucleotide sequence ID" value="NZ_QOVI01000003.1"/>
</dbReference>
<dbReference type="GO" id="GO:0016798">
    <property type="term" value="F:hydrolase activity, acting on glycosyl bonds"/>
    <property type="evidence" value="ECO:0007669"/>
    <property type="project" value="UniProtKB-KW"/>
</dbReference>
<dbReference type="AlphaFoldDB" id="A0A4Q0NXP1"/>
<evidence type="ECO:0000313" key="9">
    <source>
        <dbReference type="EMBL" id="RXG15580.1"/>
    </source>
</evidence>
<comment type="cofactor">
    <cofactor evidence="1">
        <name>Ca(2+)</name>
        <dbReference type="ChEBI" id="CHEBI:29108"/>
    </cofactor>
</comment>
<evidence type="ECO:0000259" key="7">
    <source>
        <dbReference type="Pfam" id="PF14508"/>
    </source>
</evidence>
<dbReference type="Pfam" id="PF14509">
    <property type="entry name" value="GH97_C"/>
    <property type="match status" value="1"/>
</dbReference>
<evidence type="ECO:0000259" key="6">
    <source>
        <dbReference type="Pfam" id="PF10566"/>
    </source>
</evidence>
<protein>
    <submittedName>
        <fullName evidence="9">Glycosyl hydrolase family 97</fullName>
    </submittedName>
</protein>
<dbReference type="InterPro" id="IPR052720">
    <property type="entry name" value="Glycosyl_hydrolase_97"/>
</dbReference>
<comment type="caution">
    <text evidence="9">The sequence shown here is derived from an EMBL/GenBank/DDBJ whole genome shotgun (WGS) entry which is preliminary data.</text>
</comment>